<comment type="function">
    <text evidence="7">Catalyzes a trans-dehydration via an enolate intermediate.</text>
</comment>
<sequence length="162" mass="17525">MCAEKNKTKAARKPHVLFLNGPNLNLLGRREVGVYGATTLAEIEKLVREEAQKLGCTVTFSQSNHEGELVDAIQQAPSVVDAIVINPAAYTHTSVALRDAIAAIAPLPVIEIHLSNVYARAEEFRHKSLTAPVCVGQIAGFGPYSYVLGLRAALLVLNRRVK</sequence>
<evidence type="ECO:0000256" key="2">
    <source>
        <dbReference type="ARBA" id="ARBA00004902"/>
    </source>
</evidence>
<dbReference type="Gene3D" id="3.40.50.9100">
    <property type="entry name" value="Dehydroquinase, class II"/>
    <property type="match status" value="1"/>
</dbReference>
<evidence type="ECO:0000256" key="3">
    <source>
        <dbReference type="ARBA" id="ARBA00011037"/>
    </source>
</evidence>
<dbReference type="EC" id="4.2.1.10" evidence="5 7"/>
<feature type="binding site" evidence="7 9">
    <location>
        <position position="125"/>
    </location>
    <ligand>
        <name>substrate</name>
    </ligand>
</feature>
<keyword evidence="6 7" id="KW-0456">Lyase</keyword>
<feature type="binding site" evidence="7 9">
    <location>
        <position position="99"/>
    </location>
    <ligand>
        <name>substrate</name>
    </ligand>
</feature>
<dbReference type="KEGG" id="schv:BRCON_0372"/>
<feature type="site" description="Transition state stabilizer" evidence="7 10">
    <location>
        <position position="30"/>
    </location>
</feature>
<accession>A0A2Z4Y2G1</accession>
<comment type="similarity">
    <text evidence="3 7">Belongs to the type-II 3-dehydroquinase family.</text>
</comment>
<dbReference type="GO" id="GO:0019631">
    <property type="term" value="P:quinate catabolic process"/>
    <property type="evidence" value="ECO:0007669"/>
    <property type="project" value="TreeGrafter"/>
</dbReference>
<dbReference type="EMBL" id="CP030759">
    <property type="protein sequence ID" value="AXA35149.1"/>
    <property type="molecule type" value="Genomic_DNA"/>
</dbReference>
<dbReference type="PROSITE" id="PS01029">
    <property type="entry name" value="DEHYDROQUINASE_II"/>
    <property type="match status" value="1"/>
</dbReference>
<comment type="catalytic activity">
    <reaction evidence="1 7">
        <text>3-dehydroquinate = 3-dehydroshikimate + H2O</text>
        <dbReference type="Rhea" id="RHEA:21096"/>
        <dbReference type="ChEBI" id="CHEBI:15377"/>
        <dbReference type="ChEBI" id="CHEBI:16630"/>
        <dbReference type="ChEBI" id="CHEBI:32364"/>
        <dbReference type="EC" id="4.2.1.10"/>
    </reaction>
</comment>
<dbReference type="NCBIfam" id="NF003807">
    <property type="entry name" value="PRK05395.1-4"/>
    <property type="match status" value="1"/>
</dbReference>
<comment type="subunit">
    <text evidence="4 7">Homododecamer.</text>
</comment>
<dbReference type="CDD" id="cd00466">
    <property type="entry name" value="DHQase_II"/>
    <property type="match status" value="1"/>
</dbReference>
<keyword evidence="7" id="KW-0028">Amino-acid biosynthesis</keyword>
<dbReference type="SUPFAM" id="SSF52304">
    <property type="entry name" value="Type II 3-dehydroquinate dehydratase"/>
    <property type="match status" value="1"/>
</dbReference>
<protein>
    <recommendedName>
        <fullName evidence="5 7">3-dehydroquinate dehydratase</fullName>
        <shortName evidence="7">3-dehydroquinase</shortName>
        <ecNumber evidence="5 7">4.2.1.10</ecNumber>
    </recommendedName>
    <alternativeName>
        <fullName evidence="7">Type II DHQase</fullName>
    </alternativeName>
</protein>
<evidence type="ECO:0000256" key="9">
    <source>
        <dbReference type="PIRSR" id="PIRSR001399-2"/>
    </source>
</evidence>
<dbReference type="GO" id="GO:0009423">
    <property type="term" value="P:chorismate biosynthetic process"/>
    <property type="evidence" value="ECO:0007669"/>
    <property type="project" value="UniProtKB-UniRule"/>
</dbReference>
<evidence type="ECO:0000256" key="10">
    <source>
        <dbReference type="PIRSR" id="PIRSR001399-3"/>
    </source>
</evidence>
<keyword evidence="7" id="KW-0057">Aromatic amino acid biosynthesis</keyword>
<dbReference type="GO" id="GO:0008652">
    <property type="term" value="P:amino acid biosynthetic process"/>
    <property type="evidence" value="ECO:0007669"/>
    <property type="project" value="UniProtKB-KW"/>
</dbReference>
<proteinExistence type="inferred from homology"/>
<evidence type="ECO:0000256" key="1">
    <source>
        <dbReference type="ARBA" id="ARBA00001864"/>
    </source>
</evidence>
<dbReference type="InterPro" id="IPR036441">
    <property type="entry name" value="DHquinase_II_sf"/>
</dbReference>
<dbReference type="HAMAP" id="MF_00169">
    <property type="entry name" value="AroQ"/>
    <property type="match status" value="1"/>
</dbReference>
<dbReference type="Proteomes" id="UP000262583">
    <property type="component" value="Chromosome"/>
</dbReference>
<evidence type="ECO:0000256" key="6">
    <source>
        <dbReference type="ARBA" id="ARBA00023239"/>
    </source>
</evidence>
<evidence type="ECO:0000313" key="11">
    <source>
        <dbReference type="EMBL" id="AXA35149.1"/>
    </source>
</evidence>
<feature type="binding site" evidence="7 9">
    <location>
        <position position="86"/>
    </location>
    <ligand>
        <name>substrate</name>
    </ligand>
</feature>
<evidence type="ECO:0000256" key="5">
    <source>
        <dbReference type="ARBA" id="ARBA00012060"/>
    </source>
</evidence>
<evidence type="ECO:0000256" key="8">
    <source>
        <dbReference type="PIRSR" id="PIRSR001399-1"/>
    </source>
</evidence>
<dbReference type="NCBIfam" id="TIGR01088">
    <property type="entry name" value="aroQ"/>
    <property type="match status" value="1"/>
</dbReference>
<organism evidence="11 12">
    <name type="scientific">Sumerlaea chitinivorans</name>
    <dbReference type="NCBI Taxonomy" id="2250252"/>
    <lineage>
        <taxon>Bacteria</taxon>
        <taxon>Candidatus Sumerlaeota</taxon>
        <taxon>Candidatus Sumerlaeia</taxon>
        <taxon>Candidatus Sumerlaeales</taxon>
        <taxon>Candidatus Sumerlaeaceae</taxon>
        <taxon>Candidatus Sumerlaea</taxon>
    </lineage>
</organism>
<comment type="pathway">
    <text evidence="2 7">Metabolic intermediate biosynthesis; chorismate biosynthesis; chorismate from D-erythrose 4-phosphate and phosphoenolpyruvate: step 3/7.</text>
</comment>
<name>A0A2Z4Y2G1_SUMC1</name>
<evidence type="ECO:0000256" key="7">
    <source>
        <dbReference type="HAMAP-Rule" id="MF_00169"/>
    </source>
</evidence>
<dbReference type="PANTHER" id="PTHR21272:SF3">
    <property type="entry name" value="CATABOLIC 3-DEHYDROQUINASE"/>
    <property type="match status" value="1"/>
</dbReference>
<evidence type="ECO:0000313" key="12">
    <source>
        <dbReference type="Proteomes" id="UP000262583"/>
    </source>
</evidence>
<dbReference type="PIRSF" id="PIRSF001399">
    <property type="entry name" value="DHquinase_II"/>
    <property type="match status" value="1"/>
</dbReference>
<dbReference type="Pfam" id="PF01220">
    <property type="entry name" value="DHquinase_II"/>
    <property type="match status" value="1"/>
</dbReference>
<feature type="active site" description="Proton acceptor" evidence="7 8">
    <location>
        <position position="35"/>
    </location>
</feature>
<feature type="active site" description="Proton donor" evidence="7 8">
    <location>
        <position position="113"/>
    </location>
</feature>
<feature type="binding site" evidence="7 9">
    <location>
        <begin position="114"/>
        <end position="115"/>
    </location>
    <ligand>
        <name>substrate</name>
    </ligand>
</feature>
<dbReference type="UniPathway" id="UPA00053">
    <property type="reaction ID" value="UER00086"/>
</dbReference>
<dbReference type="GO" id="GO:0009073">
    <property type="term" value="P:aromatic amino acid family biosynthetic process"/>
    <property type="evidence" value="ECO:0007669"/>
    <property type="project" value="UniProtKB-KW"/>
</dbReference>
<dbReference type="NCBIfam" id="NF003805">
    <property type="entry name" value="PRK05395.1-2"/>
    <property type="match status" value="1"/>
</dbReference>
<gene>
    <name evidence="7" type="primary">aroQ</name>
    <name evidence="11" type="ORF">BRCON_0372</name>
</gene>
<dbReference type="InterPro" id="IPR001874">
    <property type="entry name" value="DHquinase_II"/>
</dbReference>
<feature type="binding site" evidence="7 9">
    <location>
        <position position="92"/>
    </location>
    <ligand>
        <name>substrate</name>
    </ligand>
</feature>
<dbReference type="GO" id="GO:0003855">
    <property type="term" value="F:3-dehydroquinate dehydratase activity"/>
    <property type="evidence" value="ECO:0007669"/>
    <property type="project" value="UniProtKB-UniRule"/>
</dbReference>
<dbReference type="PANTHER" id="PTHR21272">
    <property type="entry name" value="CATABOLIC 3-DEHYDROQUINASE"/>
    <property type="match status" value="1"/>
</dbReference>
<dbReference type="NCBIfam" id="NF003806">
    <property type="entry name" value="PRK05395.1-3"/>
    <property type="match status" value="1"/>
</dbReference>
<dbReference type="AlphaFoldDB" id="A0A2Z4Y2G1"/>
<reference evidence="11 12" key="1">
    <citation type="submission" date="2018-05" db="EMBL/GenBank/DDBJ databases">
        <title>A metagenomic window into the 2 km-deep terrestrial subsurface aquifer revealed taxonomically and functionally diverse microbial community comprising novel uncultured bacterial lineages.</title>
        <authorList>
            <person name="Kadnikov V.V."/>
            <person name="Mardanov A.V."/>
            <person name="Beletsky A.V."/>
            <person name="Banks D."/>
            <person name="Pimenov N.V."/>
            <person name="Frank Y.A."/>
            <person name="Karnachuk O.V."/>
            <person name="Ravin N.V."/>
        </authorList>
    </citation>
    <scope>NUCLEOTIDE SEQUENCE [LARGE SCALE GENOMIC DNA]</scope>
    <source>
        <strain evidence="11">BY</strain>
    </source>
</reference>
<evidence type="ECO:0000256" key="4">
    <source>
        <dbReference type="ARBA" id="ARBA00011193"/>
    </source>
</evidence>
<dbReference type="InterPro" id="IPR018509">
    <property type="entry name" value="DHquinase_II_CS"/>
</dbReference>